<sequence length="67" mass="7774">MNSSFDHLSSYREVVSVKKESSNARKSEGSQDRGLCVEYDLLFQFHRLQVCFSRSFVTLREVCFCVS</sequence>
<keyword evidence="2" id="KW-1185">Reference proteome</keyword>
<dbReference type="EMBL" id="CM007894">
    <property type="protein sequence ID" value="OTG26364.1"/>
    <property type="molecule type" value="Genomic_DNA"/>
</dbReference>
<dbReference type="AlphaFoldDB" id="A0A251UTD8"/>
<proteinExistence type="predicted"/>
<accession>A0A251UTD8</accession>
<reference evidence="2" key="1">
    <citation type="journal article" date="2017" name="Nature">
        <title>The sunflower genome provides insights into oil metabolism, flowering and Asterid evolution.</title>
        <authorList>
            <person name="Badouin H."/>
            <person name="Gouzy J."/>
            <person name="Grassa C.J."/>
            <person name="Murat F."/>
            <person name="Staton S.E."/>
            <person name="Cottret L."/>
            <person name="Lelandais-Briere C."/>
            <person name="Owens G.L."/>
            <person name="Carrere S."/>
            <person name="Mayjonade B."/>
            <person name="Legrand L."/>
            <person name="Gill N."/>
            <person name="Kane N.C."/>
            <person name="Bowers J.E."/>
            <person name="Hubner S."/>
            <person name="Bellec A."/>
            <person name="Berard A."/>
            <person name="Berges H."/>
            <person name="Blanchet N."/>
            <person name="Boniface M.C."/>
            <person name="Brunel D."/>
            <person name="Catrice O."/>
            <person name="Chaidir N."/>
            <person name="Claudel C."/>
            <person name="Donnadieu C."/>
            <person name="Faraut T."/>
            <person name="Fievet G."/>
            <person name="Helmstetter N."/>
            <person name="King M."/>
            <person name="Knapp S.J."/>
            <person name="Lai Z."/>
            <person name="Le Paslier M.C."/>
            <person name="Lippi Y."/>
            <person name="Lorenzon L."/>
            <person name="Mandel J.R."/>
            <person name="Marage G."/>
            <person name="Marchand G."/>
            <person name="Marquand E."/>
            <person name="Bret-Mestries E."/>
            <person name="Morien E."/>
            <person name="Nambeesan S."/>
            <person name="Nguyen T."/>
            <person name="Pegot-Espagnet P."/>
            <person name="Pouilly N."/>
            <person name="Raftis F."/>
            <person name="Sallet E."/>
            <person name="Schiex T."/>
            <person name="Thomas J."/>
            <person name="Vandecasteele C."/>
            <person name="Vares D."/>
            <person name="Vear F."/>
            <person name="Vautrin S."/>
            <person name="Crespi M."/>
            <person name="Mangin B."/>
            <person name="Burke J.M."/>
            <person name="Salse J."/>
            <person name="Munos S."/>
            <person name="Vincourt P."/>
            <person name="Rieseberg L.H."/>
            <person name="Langlade N.B."/>
        </authorList>
    </citation>
    <scope>NUCLEOTIDE SEQUENCE [LARGE SCALE GENOMIC DNA]</scope>
    <source>
        <strain evidence="2">cv. SF193</strain>
    </source>
</reference>
<dbReference type="InParanoid" id="A0A251UTD8"/>
<organism evidence="1 2">
    <name type="scientific">Helianthus annuus</name>
    <name type="common">Common sunflower</name>
    <dbReference type="NCBI Taxonomy" id="4232"/>
    <lineage>
        <taxon>Eukaryota</taxon>
        <taxon>Viridiplantae</taxon>
        <taxon>Streptophyta</taxon>
        <taxon>Embryophyta</taxon>
        <taxon>Tracheophyta</taxon>
        <taxon>Spermatophyta</taxon>
        <taxon>Magnoliopsida</taxon>
        <taxon>eudicotyledons</taxon>
        <taxon>Gunneridae</taxon>
        <taxon>Pentapetalae</taxon>
        <taxon>asterids</taxon>
        <taxon>campanulids</taxon>
        <taxon>Asterales</taxon>
        <taxon>Asteraceae</taxon>
        <taxon>Asteroideae</taxon>
        <taxon>Heliantheae alliance</taxon>
        <taxon>Heliantheae</taxon>
        <taxon>Helianthus</taxon>
    </lineage>
</organism>
<protein>
    <submittedName>
        <fullName evidence="1">Uncharacterized protein</fullName>
    </submittedName>
</protein>
<dbReference type="Proteomes" id="UP000215914">
    <property type="component" value="Chromosome 5"/>
</dbReference>
<name>A0A251UTD8_HELAN</name>
<evidence type="ECO:0000313" key="1">
    <source>
        <dbReference type="EMBL" id="OTG26364.1"/>
    </source>
</evidence>
<gene>
    <name evidence="1" type="ORF">HannXRQ_Chr05g0157821</name>
</gene>
<evidence type="ECO:0000313" key="2">
    <source>
        <dbReference type="Proteomes" id="UP000215914"/>
    </source>
</evidence>